<reference evidence="2" key="1">
    <citation type="journal article" date="2014" name="Int. J. Syst. Evol. Microbiol.">
        <title>Complete genome sequence of Corynebacterium casei LMG S-19264T (=DSM 44701T), isolated from a smear-ripened cheese.</title>
        <authorList>
            <consortium name="US DOE Joint Genome Institute (JGI-PGF)"/>
            <person name="Walter F."/>
            <person name="Albersmeier A."/>
            <person name="Kalinowski J."/>
            <person name="Ruckert C."/>
        </authorList>
    </citation>
    <scope>NUCLEOTIDE SEQUENCE</scope>
    <source>
        <strain evidence="2">CGMCC 1.16548</strain>
    </source>
</reference>
<dbReference type="EMBL" id="BNAI01000001">
    <property type="protein sequence ID" value="GHF08656.1"/>
    <property type="molecule type" value="Genomic_DNA"/>
</dbReference>
<evidence type="ECO:0000313" key="2">
    <source>
        <dbReference type="EMBL" id="GHF08656.1"/>
    </source>
</evidence>
<protein>
    <recommendedName>
        <fullName evidence="4">DUF4878 domain-containing protein</fullName>
    </recommendedName>
</protein>
<gene>
    <name evidence="2" type="ORF">GCM10011600_06890</name>
</gene>
<keyword evidence="1" id="KW-1133">Transmembrane helix</keyword>
<comment type="caution">
    <text evidence="2">The sequence shown here is derived from an EMBL/GenBank/DDBJ whole genome shotgun (WGS) entry which is preliminary data.</text>
</comment>
<organism evidence="2 3">
    <name type="scientific">Pseudolysinimonas yzui</name>
    <dbReference type="NCBI Taxonomy" id="2708254"/>
    <lineage>
        <taxon>Bacteria</taxon>
        <taxon>Bacillati</taxon>
        <taxon>Actinomycetota</taxon>
        <taxon>Actinomycetes</taxon>
        <taxon>Micrococcales</taxon>
        <taxon>Microbacteriaceae</taxon>
        <taxon>Pseudolysinimonas</taxon>
    </lineage>
</organism>
<dbReference type="AlphaFoldDB" id="A0A8J3LYD5"/>
<reference evidence="2" key="2">
    <citation type="submission" date="2020-09" db="EMBL/GenBank/DDBJ databases">
        <authorList>
            <person name="Sun Q."/>
            <person name="Zhou Y."/>
        </authorList>
    </citation>
    <scope>NUCLEOTIDE SEQUENCE</scope>
    <source>
        <strain evidence="2">CGMCC 1.16548</strain>
    </source>
</reference>
<dbReference type="SUPFAM" id="SSF54427">
    <property type="entry name" value="NTF2-like"/>
    <property type="match status" value="1"/>
</dbReference>
<name>A0A8J3LYD5_9MICO</name>
<dbReference type="InterPro" id="IPR032710">
    <property type="entry name" value="NTF2-like_dom_sf"/>
</dbReference>
<accession>A0A8J3LYD5</accession>
<feature type="transmembrane region" description="Helical" evidence="1">
    <location>
        <begin position="29"/>
        <end position="54"/>
    </location>
</feature>
<keyword evidence="1" id="KW-0472">Membrane</keyword>
<proteinExistence type="predicted"/>
<sequence>MSTLPPDAGSEPVIPAAPVPPARRSKLPWILGGVGLGLVVLIVVAIVVVFNVILGATKGPQEVVGAYDRAFDEVDCELYLSITTEAYQESFMPTCEEFEATAQNFVDTYSDYKVTVTGTSVTGDTATVSTTETYVLDGEDGTDLYVYHLVQSDGAWLIDQLDLE</sequence>
<keyword evidence="3" id="KW-1185">Reference proteome</keyword>
<evidence type="ECO:0000313" key="3">
    <source>
        <dbReference type="Proteomes" id="UP000617531"/>
    </source>
</evidence>
<dbReference type="RefSeq" id="WP_191281948.1">
    <property type="nucleotide sequence ID" value="NZ_BNAI01000001.1"/>
</dbReference>
<keyword evidence="1" id="KW-0812">Transmembrane</keyword>
<evidence type="ECO:0000256" key="1">
    <source>
        <dbReference type="SAM" id="Phobius"/>
    </source>
</evidence>
<dbReference type="Proteomes" id="UP000617531">
    <property type="component" value="Unassembled WGS sequence"/>
</dbReference>
<evidence type="ECO:0008006" key="4">
    <source>
        <dbReference type="Google" id="ProtNLM"/>
    </source>
</evidence>
<dbReference type="Gene3D" id="3.10.450.50">
    <property type="match status" value="1"/>
</dbReference>